<reference evidence="7 8" key="1">
    <citation type="journal article" date="2018" name="Nat. Biotechnol.">
        <title>A standardized bacterial taxonomy based on genome phylogeny substantially revises the tree of life.</title>
        <authorList>
            <person name="Parks D.H."/>
            <person name="Chuvochina M."/>
            <person name="Waite D.W."/>
            <person name="Rinke C."/>
            <person name="Skarshewski A."/>
            <person name="Chaumeil P.A."/>
            <person name="Hugenholtz P."/>
        </authorList>
    </citation>
    <scope>NUCLEOTIDE SEQUENCE [LARGE SCALE GENOMIC DNA]</scope>
    <source>
        <strain evidence="7">UBA11482</strain>
    </source>
</reference>
<dbReference type="Proteomes" id="UP000262954">
    <property type="component" value="Unassembled WGS sequence"/>
</dbReference>
<feature type="transmembrane region" description="Helical" evidence="6">
    <location>
        <begin position="228"/>
        <end position="249"/>
    </location>
</feature>
<dbReference type="InterPro" id="IPR036259">
    <property type="entry name" value="MFS_trans_sf"/>
</dbReference>
<protein>
    <submittedName>
        <fullName evidence="7">MFS transporter</fullName>
    </submittedName>
</protein>
<keyword evidence="3 6" id="KW-0812">Transmembrane</keyword>
<dbReference type="PANTHER" id="PTHR12778:SF10">
    <property type="entry name" value="MAJOR FACILITATOR SUPERFAMILY DOMAIN-CONTAINING PROTEIN 3"/>
    <property type="match status" value="1"/>
</dbReference>
<sequence>MSDNKSINPICWVPTVYFAMGLPFVALSMVSVLMFSDMGVSNAQIAFWTSLIMLPWTLKPLWSPFLEMFKTKKYFVVITQMVTGVAFGLVALSLPLPDFFCYAIAFMGVIAFSGATHDIAGDGVYLTELDATMQAKYIGWQGAFYNLAKILTNGGLVYLAGSLKNSIGIVHAWMVIMGICAAIMVALSLYHIRVLPSGGAASGNVRTVKDAIHMLWEVIRTFFQKKHIIWYICFIILYRFAEGYAMKIVPLFLKAGIDQGGLGLPVQEIGIIYGTFGAAAFVLGSILAGYYISALGLKKTLFSLCCVFNIPFVVYLLLAIYQPSNVWVIGSAIVFEYFGYGFGFVGLTLFMMQQVAPGKHQMAHYAFASGIMNLGVMIPGMMSGYLSDWLGYRNFFIWVLIATIPAFLVTWFVPFTYNDDKREAAD</sequence>
<feature type="transmembrane region" description="Helical" evidence="6">
    <location>
        <begin position="142"/>
        <end position="161"/>
    </location>
</feature>
<dbReference type="InterPro" id="IPR011701">
    <property type="entry name" value="MFS"/>
</dbReference>
<dbReference type="Pfam" id="PF07690">
    <property type="entry name" value="MFS_1"/>
    <property type="match status" value="1"/>
</dbReference>
<dbReference type="PANTHER" id="PTHR12778">
    <property type="entry name" value="SOLUTE CARRIER FAMILY 33 ACETYL-COA TRANSPORTER -RELATED"/>
    <property type="match status" value="1"/>
</dbReference>
<feature type="transmembrane region" description="Helical" evidence="6">
    <location>
        <begin position="167"/>
        <end position="190"/>
    </location>
</feature>
<proteinExistence type="predicted"/>
<evidence type="ECO:0000256" key="4">
    <source>
        <dbReference type="ARBA" id="ARBA00022989"/>
    </source>
</evidence>
<evidence type="ECO:0000256" key="5">
    <source>
        <dbReference type="ARBA" id="ARBA00023136"/>
    </source>
</evidence>
<feature type="transmembrane region" description="Helical" evidence="6">
    <location>
        <begin position="362"/>
        <end position="383"/>
    </location>
</feature>
<dbReference type="SUPFAM" id="SSF103473">
    <property type="entry name" value="MFS general substrate transporter"/>
    <property type="match status" value="1"/>
</dbReference>
<gene>
    <name evidence="7" type="ORF">DDY73_10385</name>
</gene>
<dbReference type="AlphaFoldDB" id="A0A354M4F7"/>
<feature type="transmembrane region" description="Helical" evidence="6">
    <location>
        <begin position="45"/>
        <end position="62"/>
    </location>
</feature>
<name>A0A354M4F7_9BACT</name>
<feature type="transmembrane region" description="Helical" evidence="6">
    <location>
        <begin position="327"/>
        <end position="350"/>
    </location>
</feature>
<feature type="transmembrane region" description="Helical" evidence="6">
    <location>
        <begin position="12"/>
        <end position="33"/>
    </location>
</feature>
<organism evidence="7 8">
    <name type="scientific">Coprobacter fastidiosus</name>
    <dbReference type="NCBI Taxonomy" id="1099853"/>
    <lineage>
        <taxon>Bacteria</taxon>
        <taxon>Pseudomonadati</taxon>
        <taxon>Bacteroidota</taxon>
        <taxon>Bacteroidia</taxon>
        <taxon>Bacteroidales</taxon>
        <taxon>Barnesiellaceae</taxon>
        <taxon>Coprobacter</taxon>
    </lineage>
</organism>
<evidence type="ECO:0000313" key="7">
    <source>
        <dbReference type="EMBL" id="HBJ09396.1"/>
    </source>
</evidence>
<feature type="transmembrane region" description="Helical" evidence="6">
    <location>
        <begin position="102"/>
        <end position="121"/>
    </location>
</feature>
<feature type="transmembrane region" description="Helical" evidence="6">
    <location>
        <begin position="395"/>
        <end position="413"/>
    </location>
</feature>
<evidence type="ECO:0000313" key="8">
    <source>
        <dbReference type="Proteomes" id="UP000262954"/>
    </source>
</evidence>
<evidence type="ECO:0000256" key="2">
    <source>
        <dbReference type="ARBA" id="ARBA00022448"/>
    </source>
</evidence>
<dbReference type="Gene3D" id="1.20.1250.20">
    <property type="entry name" value="MFS general substrate transporter like domains"/>
    <property type="match status" value="1"/>
</dbReference>
<keyword evidence="4 6" id="KW-1133">Transmembrane helix</keyword>
<evidence type="ECO:0000256" key="6">
    <source>
        <dbReference type="SAM" id="Phobius"/>
    </source>
</evidence>
<comment type="subcellular location">
    <subcellularLocation>
        <location evidence="1">Membrane</location>
        <topology evidence="1">Multi-pass membrane protein</topology>
    </subcellularLocation>
</comment>
<evidence type="ECO:0000256" key="3">
    <source>
        <dbReference type="ARBA" id="ARBA00022692"/>
    </source>
</evidence>
<dbReference type="RefSeq" id="WP_294179527.1">
    <property type="nucleotide sequence ID" value="NZ_CAUAJF010000048.1"/>
</dbReference>
<feature type="transmembrane region" description="Helical" evidence="6">
    <location>
        <begin position="269"/>
        <end position="292"/>
    </location>
</feature>
<dbReference type="EMBL" id="DNWC01000137">
    <property type="protein sequence ID" value="HBJ09396.1"/>
    <property type="molecule type" value="Genomic_DNA"/>
</dbReference>
<keyword evidence="2" id="KW-0813">Transport</keyword>
<accession>A0A354M4F7</accession>
<dbReference type="InterPro" id="IPR004752">
    <property type="entry name" value="AmpG_permease/AT-1"/>
</dbReference>
<dbReference type="GO" id="GO:0016020">
    <property type="term" value="C:membrane"/>
    <property type="evidence" value="ECO:0007669"/>
    <property type="project" value="UniProtKB-SubCell"/>
</dbReference>
<evidence type="ECO:0000256" key="1">
    <source>
        <dbReference type="ARBA" id="ARBA00004141"/>
    </source>
</evidence>
<comment type="caution">
    <text evidence="7">The sequence shown here is derived from an EMBL/GenBank/DDBJ whole genome shotgun (WGS) entry which is preliminary data.</text>
</comment>
<dbReference type="GO" id="GO:0022857">
    <property type="term" value="F:transmembrane transporter activity"/>
    <property type="evidence" value="ECO:0007669"/>
    <property type="project" value="InterPro"/>
</dbReference>
<keyword evidence="5 6" id="KW-0472">Membrane</keyword>
<feature type="transmembrane region" description="Helical" evidence="6">
    <location>
        <begin position="74"/>
        <end position="96"/>
    </location>
</feature>
<feature type="transmembrane region" description="Helical" evidence="6">
    <location>
        <begin position="301"/>
        <end position="321"/>
    </location>
</feature>